<accession>A0AA38Z4J5</accession>
<dbReference type="AlphaFoldDB" id="A0AA38Z4J5"/>
<dbReference type="PANTHER" id="PTHR21250">
    <property type="entry name" value="PRE-RRNA-PROCESSING PROTEIN TSR2 HOMOLOG"/>
    <property type="match status" value="1"/>
</dbReference>
<organism evidence="4 5">
    <name type="scientific">Vitis rotundifolia</name>
    <name type="common">Muscadine grape</name>
    <dbReference type="NCBI Taxonomy" id="103349"/>
    <lineage>
        <taxon>Eukaryota</taxon>
        <taxon>Viridiplantae</taxon>
        <taxon>Streptophyta</taxon>
        <taxon>Embryophyta</taxon>
        <taxon>Tracheophyta</taxon>
        <taxon>Spermatophyta</taxon>
        <taxon>Magnoliopsida</taxon>
        <taxon>eudicotyledons</taxon>
        <taxon>Gunneridae</taxon>
        <taxon>Pentapetalae</taxon>
        <taxon>rosids</taxon>
        <taxon>Vitales</taxon>
        <taxon>Vitaceae</taxon>
        <taxon>Viteae</taxon>
        <taxon>Vitis</taxon>
    </lineage>
</organism>
<keyword evidence="2" id="KW-0698">rRNA processing</keyword>
<sequence>MDSGGVAPQLSEEATHHLQQGIVMLLSQWSALQMAVHNEWGGRQSSQLADQLALDIFSWFTHSKEPLYIDDLENILDEAMLSLNTMTEDGSIEEVAEKLMTMHEECLEGNYQSIEKLREASSRPVVHHIRQAVNEEDEDEDDDDDDDDENMGNDNSSNMIVDAPEAPPPNLNPADVPVEEPRASNPKAAEADDGWVVVASKRNRGKRN</sequence>
<gene>
    <name evidence="4" type="ORF">PVL29_018239</name>
</gene>
<comment type="similarity">
    <text evidence="1">Belongs to the TSR2 family.</text>
</comment>
<name>A0AA38Z4J5_VITRO</name>
<evidence type="ECO:0000313" key="4">
    <source>
        <dbReference type="EMBL" id="KAJ9682266.1"/>
    </source>
</evidence>
<evidence type="ECO:0000256" key="1">
    <source>
        <dbReference type="ARBA" id="ARBA00006524"/>
    </source>
</evidence>
<reference evidence="4 5" key="1">
    <citation type="journal article" date="2023" name="BMC Biotechnol.">
        <title>Vitis rotundifolia cv Carlos genome sequencing.</title>
        <authorList>
            <person name="Huff M."/>
            <person name="Hulse-Kemp A."/>
            <person name="Scheffler B."/>
            <person name="Youngblood R."/>
            <person name="Simpson S."/>
            <person name="Babiker E."/>
            <person name="Staton M."/>
        </authorList>
    </citation>
    <scope>NUCLEOTIDE SEQUENCE [LARGE SCALE GENOMIC DNA]</scope>
    <source>
        <tissue evidence="4">Leaf</tissue>
    </source>
</reference>
<evidence type="ECO:0000256" key="3">
    <source>
        <dbReference type="SAM" id="MobiDB-lite"/>
    </source>
</evidence>
<dbReference type="Proteomes" id="UP001168098">
    <property type="component" value="Unassembled WGS sequence"/>
</dbReference>
<proteinExistence type="inferred from homology"/>
<feature type="compositionally biased region" description="Acidic residues" evidence="3">
    <location>
        <begin position="134"/>
        <end position="151"/>
    </location>
</feature>
<dbReference type="GO" id="GO:0006364">
    <property type="term" value="P:rRNA processing"/>
    <property type="evidence" value="ECO:0007669"/>
    <property type="project" value="UniProtKB-KW"/>
</dbReference>
<dbReference type="InterPro" id="IPR019398">
    <property type="entry name" value="Pre-rRNA_process_TSR2"/>
</dbReference>
<evidence type="ECO:0000313" key="5">
    <source>
        <dbReference type="Proteomes" id="UP001168098"/>
    </source>
</evidence>
<feature type="region of interest" description="Disordered" evidence="3">
    <location>
        <begin position="130"/>
        <end position="208"/>
    </location>
</feature>
<protein>
    <recommendedName>
        <fullName evidence="6">Pre-rRNA-processing protein TSR2 homolog</fullName>
    </recommendedName>
</protein>
<evidence type="ECO:0000256" key="2">
    <source>
        <dbReference type="ARBA" id="ARBA00022552"/>
    </source>
</evidence>
<evidence type="ECO:0008006" key="6">
    <source>
        <dbReference type="Google" id="ProtNLM"/>
    </source>
</evidence>
<comment type="caution">
    <text evidence="4">The sequence shown here is derived from an EMBL/GenBank/DDBJ whole genome shotgun (WGS) entry which is preliminary data.</text>
</comment>
<dbReference type="Pfam" id="PF10273">
    <property type="entry name" value="WGG"/>
    <property type="match status" value="1"/>
</dbReference>
<dbReference type="EMBL" id="JARBHA010000014">
    <property type="protein sequence ID" value="KAJ9682266.1"/>
    <property type="molecule type" value="Genomic_DNA"/>
</dbReference>
<keyword evidence="5" id="KW-1185">Reference proteome</keyword>